<proteinExistence type="inferred from homology"/>
<evidence type="ECO:0000256" key="3">
    <source>
        <dbReference type="ARBA" id="ARBA00023015"/>
    </source>
</evidence>
<keyword evidence="9" id="KW-1185">Reference proteome</keyword>
<evidence type="ECO:0000259" key="7">
    <source>
        <dbReference type="Pfam" id="PF08281"/>
    </source>
</evidence>
<keyword evidence="5" id="KW-0804">Transcription</keyword>
<accession>A0ABT2JIG0</accession>
<dbReference type="SUPFAM" id="SSF88659">
    <property type="entry name" value="Sigma3 and sigma4 domains of RNA polymerase sigma factors"/>
    <property type="match status" value="1"/>
</dbReference>
<dbReference type="InterPro" id="IPR032710">
    <property type="entry name" value="NTF2-like_dom_sf"/>
</dbReference>
<feature type="domain" description="RNA polymerase sigma factor 70 region 4 type 2" evidence="7">
    <location>
        <begin position="106"/>
        <end position="156"/>
    </location>
</feature>
<name>A0ABT2JIG0_9PSEU</name>
<evidence type="ECO:0000256" key="2">
    <source>
        <dbReference type="ARBA" id="ARBA00011344"/>
    </source>
</evidence>
<dbReference type="Proteomes" id="UP001156441">
    <property type="component" value="Unassembled WGS sequence"/>
</dbReference>
<dbReference type="EMBL" id="JAFFZE010000027">
    <property type="protein sequence ID" value="MCT2587670.1"/>
    <property type="molecule type" value="Genomic_DNA"/>
</dbReference>
<dbReference type="InterPro" id="IPR014303">
    <property type="entry name" value="RNA_pol_sigma-70_ECF"/>
</dbReference>
<dbReference type="Gene3D" id="1.10.1740.10">
    <property type="match status" value="1"/>
</dbReference>
<keyword evidence="4" id="KW-0731">Sigma factor</keyword>
<dbReference type="Pfam" id="PF04542">
    <property type="entry name" value="Sigma70_r2"/>
    <property type="match status" value="1"/>
</dbReference>
<dbReference type="InterPro" id="IPR013325">
    <property type="entry name" value="RNA_pol_sigma_r2"/>
</dbReference>
<dbReference type="Gene3D" id="1.10.10.10">
    <property type="entry name" value="Winged helix-like DNA-binding domain superfamily/Winged helix DNA-binding domain"/>
    <property type="match status" value="1"/>
</dbReference>
<comment type="subunit">
    <text evidence="2">Interacts transiently with the RNA polymerase catalytic core formed by RpoA, RpoB, RpoC and RpoZ (2 alpha, 1 beta, 1 beta' and 1 omega subunit) to form the RNA polymerase holoenzyme that can initiate transcription.</text>
</comment>
<evidence type="ECO:0000313" key="8">
    <source>
        <dbReference type="EMBL" id="MCT2587670.1"/>
    </source>
</evidence>
<dbReference type="Pfam" id="PF08281">
    <property type="entry name" value="Sigma70_r4_2"/>
    <property type="match status" value="1"/>
</dbReference>
<keyword evidence="3" id="KW-0805">Transcription regulation</keyword>
<dbReference type="InterPro" id="IPR052704">
    <property type="entry name" value="ECF_Sigma-70_Domain"/>
</dbReference>
<evidence type="ECO:0000313" key="9">
    <source>
        <dbReference type="Proteomes" id="UP001156441"/>
    </source>
</evidence>
<comment type="caution">
    <text evidence="8">The sequence shown here is derived from an EMBL/GenBank/DDBJ whole genome shotgun (WGS) entry which is preliminary data.</text>
</comment>
<dbReference type="SUPFAM" id="SSF54427">
    <property type="entry name" value="NTF2-like"/>
    <property type="match status" value="1"/>
</dbReference>
<reference evidence="8 9" key="1">
    <citation type="submission" date="2021-02" db="EMBL/GenBank/DDBJ databases">
        <title>Actinophytocola xerophila sp. nov., isolated from soil of cotton cropping field.</title>
        <authorList>
            <person name="Huang R."/>
            <person name="Chen X."/>
            <person name="Ge X."/>
            <person name="Liu W."/>
        </authorList>
    </citation>
    <scope>NUCLEOTIDE SEQUENCE [LARGE SCALE GENOMIC DNA]</scope>
    <source>
        <strain evidence="8 9">S1-96</strain>
    </source>
</reference>
<protein>
    <submittedName>
        <fullName evidence="8">RNA polymerase sigma-70 factor</fullName>
    </submittedName>
</protein>
<dbReference type="InterPro" id="IPR013249">
    <property type="entry name" value="RNA_pol_sigma70_r4_t2"/>
</dbReference>
<dbReference type="InterPro" id="IPR014284">
    <property type="entry name" value="RNA_pol_sigma-70_dom"/>
</dbReference>
<dbReference type="InterPro" id="IPR007627">
    <property type="entry name" value="RNA_pol_sigma70_r2"/>
</dbReference>
<dbReference type="SUPFAM" id="SSF88946">
    <property type="entry name" value="Sigma2 domain of RNA polymerase sigma factors"/>
    <property type="match status" value="1"/>
</dbReference>
<dbReference type="InterPro" id="IPR013324">
    <property type="entry name" value="RNA_pol_sigma_r3/r4-like"/>
</dbReference>
<evidence type="ECO:0000256" key="1">
    <source>
        <dbReference type="ARBA" id="ARBA00010641"/>
    </source>
</evidence>
<dbReference type="PANTHER" id="PTHR30173:SF36">
    <property type="entry name" value="ECF RNA POLYMERASE SIGMA FACTOR SIGJ"/>
    <property type="match status" value="1"/>
</dbReference>
<organism evidence="8 9">
    <name type="scientific">Actinophytocola gossypii</name>
    <dbReference type="NCBI Taxonomy" id="2812003"/>
    <lineage>
        <taxon>Bacteria</taxon>
        <taxon>Bacillati</taxon>
        <taxon>Actinomycetota</taxon>
        <taxon>Actinomycetes</taxon>
        <taxon>Pseudonocardiales</taxon>
        <taxon>Pseudonocardiaceae</taxon>
    </lineage>
</organism>
<dbReference type="RefSeq" id="WP_260195582.1">
    <property type="nucleotide sequence ID" value="NZ_JAFFZE010000027.1"/>
</dbReference>
<evidence type="ECO:0000256" key="4">
    <source>
        <dbReference type="ARBA" id="ARBA00023082"/>
    </source>
</evidence>
<evidence type="ECO:0000259" key="6">
    <source>
        <dbReference type="Pfam" id="PF04542"/>
    </source>
</evidence>
<gene>
    <name evidence="8" type="ORF">JT362_31585</name>
</gene>
<dbReference type="Gene3D" id="3.10.450.50">
    <property type="match status" value="1"/>
</dbReference>
<dbReference type="NCBIfam" id="NF007214">
    <property type="entry name" value="PRK09636.1"/>
    <property type="match status" value="1"/>
</dbReference>
<comment type="similarity">
    <text evidence="1">Belongs to the sigma-70 factor family. ECF subfamily.</text>
</comment>
<dbReference type="PANTHER" id="PTHR30173">
    <property type="entry name" value="SIGMA 19 FACTOR"/>
    <property type="match status" value="1"/>
</dbReference>
<dbReference type="InterPro" id="IPR036388">
    <property type="entry name" value="WH-like_DNA-bd_sf"/>
</dbReference>
<evidence type="ECO:0000256" key="5">
    <source>
        <dbReference type="ARBA" id="ARBA00023163"/>
    </source>
</evidence>
<sequence>MADEFAEQRPRLFGLAYRLLGAATEAEDAVQDAYLRWRGADRSTIDNPGAWLTTVVTNLCLTRLTSARARRETYVGPWLPEPVLTDGAVLGPMDTAERREQVSMGLLLLMEKLTPVERAVFVLREAFGYPHREIAGIVSLSEENCRQVHSRARRRIARPGVRPVDRAGWRALVDRFLRAAADGDLPALERLLAEEATSVADSDGRLNTARRPVSGRAKVARYLSGVSGTWLARLGVTTTFAEVNGAPAVLALAGDALVGAMVLDVAGDRVTALHIVANPDKLAYLGGQLSRSVALPSR</sequence>
<feature type="domain" description="RNA polymerase sigma-70 region 2" evidence="6">
    <location>
        <begin position="8"/>
        <end position="68"/>
    </location>
</feature>
<dbReference type="NCBIfam" id="TIGR02937">
    <property type="entry name" value="sigma70-ECF"/>
    <property type="match status" value="1"/>
</dbReference>
<dbReference type="NCBIfam" id="TIGR02957">
    <property type="entry name" value="SigX4"/>
    <property type="match status" value="1"/>
</dbReference>